<keyword evidence="1" id="KW-0489">Methyltransferase</keyword>
<dbReference type="GO" id="GO:0008168">
    <property type="term" value="F:methyltransferase activity"/>
    <property type="evidence" value="ECO:0007669"/>
    <property type="project" value="UniProtKB-KW"/>
</dbReference>
<reference evidence="1" key="1">
    <citation type="submission" date="2014-07" db="EMBL/GenBank/DDBJ databases">
        <authorList>
            <person name="Zhang J.E."/>
            <person name="Yang H."/>
            <person name="Guo J."/>
            <person name="Deng Z."/>
            <person name="Luo H."/>
            <person name="Luo M."/>
            <person name="Zhao B."/>
        </authorList>
    </citation>
    <scope>NUCLEOTIDE SEQUENCE</scope>
    <source>
        <strain evidence="1">AM4</strain>
    </source>
</reference>
<dbReference type="PANTHER" id="PTHR43460:SF1">
    <property type="entry name" value="METHYLTRANSFERASE TYPE 11 DOMAIN-CONTAINING PROTEIN"/>
    <property type="match status" value="1"/>
</dbReference>
<dbReference type="AlphaFoldDB" id="A0A1L7RKW4"/>
<dbReference type="InterPro" id="IPR029063">
    <property type="entry name" value="SAM-dependent_MTases_sf"/>
</dbReference>
<proteinExistence type="predicted"/>
<sequence>MKLLDIDTGDGEFLLSFRHPNHNTAATEGHPPDVELRKQVLLPLGIDFKEANGSDEIPFPGETFNIITNRHGAYDAAELQRTVKPSGLFLTQQVGAENDSELVQLLLPHITELPYPEQYLEMQKTELLSHGFEVLESGEARRPIRLFDVGTLVWFARIIDWDFPGFTVDDCLDQLYEAQEIIERTGAIEGSSHRFYIVARKKQ</sequence>
<dbReference type="SUPFAM" id="SSF53335">
    <property type="entry name" value="S-adenosyl-L-methionine-dependent methyltransferases"/>
    <property type="match status" value="1"/>
</dbReference>
<dbReference type="RefSeq" id="WP_210579489.1">
    <property type="nucleotide sequence ID" value="NZ_LK995485.1"/>
</dbReference>
<evidence type="ECO:0000313" key="1">
    <source>
        <dbReference type="EMBL" id="CED90780.1"/>
    </source>
</evidence>
<accession>A0A1L7RKW4</accession>
<dbReference type="InterPro" id="IPR052939">
    <property type="entry name" value="23S_rRNA_MeTrnsfrase_RlmA"/>
</dbReference>
<organism evidence="1">
    <name type="scientific">Actinomyces succiniciruminis</name>
    <dbReference type="NCBI Taxonomy" id="1522002"/>
    <lineage>
        <taxon>Bacteria</taxon>
        <taxon>Bacillati</taxon>
        <taxon>Actinomycetota</taxon>
        <taxon>Actinomycetes</taxon>
        <taxon>Actinomycetales</taxon>
        <taxon>Actinomycetaceae</taxon>
        <taxon>Actinomyces</taxon>
    </lineage>
</organism>
<protein>
    <submittedName>
        <fullName evidence="1">Methyltransferase</fullName>
    </submittedName>
</protein>
<keyword evidence="1" id="KW-0808">Transferase</keyword>
<dbReference type="PANTHER" id="PTHR43460">
    <property type="entry name" value="METHYLTRANSFERASE"/>
    <property type="match status" value="1"/>
</dbReference>
<name>A0A1L7RKW4_9ACTO</name>
<dbReference type="GO" id="GO:0032259">
    <property type="term" value="P:methylation"/>
    <property type="evidence" value="ECO:0007669"/>
    <property type="project" value="UniProtKB-KW"/>
</dbReference>
<gene>
    <name evidence="1" type="ORF">AAM4_0948</name>
</gene>
<dbReference type="EMBL" id="LK995485">
    <property type="protein sequence ID" value="CED90780.1"/>
    <property type="molecule type" value="Genomic_DNA"/>
</dbReference>
<dbReference type="Gene3D" id="3.40.50.150">
    <property type="entry name" value="Vaccinia Virus protein VP39"/>
    <property type="match status" value="1"/>
</dbReference>